<keyword evidence="1" id="KW-0963">Cytoplasm</keyword>
<feature type="active site" evidence="1">
    <location>
        <position position="36"/>
    </location>
</feature>
<gene>
    <name evidence="1 2" type="primary">bioD</name>
    <name evidence="2" type="ORF">GCM10025778_29670</name>
</gene>
<dbReference type="CDD" id="cd03109">
    <property type="entry name" value="DTBS"/>
    <property type="match status" value="1"/>
</dbReference>
<keyword evidence="1" id="KW-0067">ATP-binding</keyword>
<comment type="pathway">
    <text evidence="1">Cofactor biosynthesis; biotin biosynthesis; biotin from 7,8-diaminononanoate: step 1/2.</text>
</comment>
<name>A0ABP9TRN6_9MICC</name>
<evidence type="ECO:0000256" key="1">
    <source>
        <dbReference type="HAMAP-Rule" id="MF_00336"/>
    </source>
</evidence>
<protein>
    <recommendedName>
        <fullName evidence="1">ATP-dependent dethiobiotin synthetase BioD</fullName>
        <ecNumber evidence="1">6.3.3.3</ecNumber>
    </recommendedName>
    <alternativeName>
        <fullName evidence="1">DTB synthetase</fullName>
        <shortName evidence="1">DTBS</shortName>
    </alternativeName>
    <alternativeName>
        <fullName evidence="1">Dethiobiotin synthase</fullName>
    </alternativeName>
</protein>
<organism evidence="2 3">
    <name type="scientific">Paeniglutamicibacter antarcticus</name>
    <dbReference type="NCBI Taxonomy" id="494023"/>
    <lineage>
        <taxon>Bacteria</taxon>
        <taxon>Bacillati</taxon>
        <taxon>Actinomycetota</taxon>
        <taxon>Actinomycetes</taxon>
        <taxon>Micrococcales</taxon>
        <taxon>Micrococcaceae</taxon>
        <taxon>Paeniglutamicibacter</taxon>
    </lineage>
</organism>
<keyword evidence="1" id="KW-0547">Nucleotide-binding</keyword>
<dbReference type="RefSeq" id="WP_210099480.1">
    <property type="nucleotide sequence ID" value="NZ_BAABLK010000037.1"/>
</dbReference>
<evidence type="ECO:0000313" key="2">
    <source>
        <dbReference type="EMBL" id="GAA5228433.1"/>
    </source>
</evidence>
<comment type="similarity">
    <text evidence="1">Belongs to the dethiobiotin synthetase family.</text>
</comment>
<feature type="binding site" evidence="1">
    <location>
        <begin position="177"/>
        <end position="178"/>
    </location>
    <ligand>
        <name>ATP</name>
        <dbReference type="ChEBI" id="CHEBI:30616"/>
    </ligand>
</feature>
<feature type="binding site" evidence="1">
    <location>
        <begin position="11"/>
        <end position="16"/>
    </location>
    <ligand>
        <name>ATP</name>
        <dbReference type="ChEBI" id="CHEBI:30616"/>
    </ligand>
</feature>
<sequence>MIYVVTGTDTDVGKTVVTAALTAQALERGDRVAVYKPTQTGVLPGESGDAQDIGRWLGNPKELTLAEGIRLREPMAPVDAALEQGGRSTVDNLPTLEEHVARINELAQTHETILVEGAGGLLVKLTSAGETIAELAQAVCGNLVVVTRPDLGTLNHSALTLEAASGRGFVHGALILGSFPALPTAVHERNRKNLQALAEHHGWMWAEGLPAGLGSVDTSTTGNIDLWKASRKLNYVLVERDSGR</sequence>
<keyword evidence="1" id="KW-0460">Magnesium</keyword>
<dbReference type="HAMAP" id="MF_00336">
    <property type="entry name" value="BioD"/>
    <property type="match status" value="1"/>
</dbReference>
<dbReference type="PANTHER" id="PTHR43210">
    <property type="entry name" value="DETHIOBIOTIN SYNTHETASE"/>
    <property type="match status" value="1"/>
</dbReference>
<comment type="subunit">
    <text evidence="1">Homodimer.</text>
</comment>
<comment type="subcellular location">
    <subcellularLocation>
        <location evidence="1">Cytoplasm</location>
    </subcellularLocation>
</comment>
<keyword evidence="1" id="KW-0436">Ligase</keyword>
<feature type="binding site" evidence="1">
    <location>
        <position position="40"/>
    </location>
    <ligand>
        <name>substrate</name>
    </ligand>
</feature>
<dbReference type="Proteomes" id="UP001501257">
    <property type="component" value="Unassembled WGS sequence"/>
</dbReference>
<comment type="catalytic activity">
    <reaction evidence="1">
        <text>(7R,8S)-7,8-diammoniononanoate + CO2 + ATP = (4R,5S)-dethiobiotin + ADP + phosphate + 3 H(+)</text>
        <dbReference type="Rhea" id="RHEA:15805"/>
        <dbReference type="ChEBI" id="CHEBI:15378"/>
        <dbReference type="ChEBI" id="CHEBI:16526"/>
        <dbReference type="ChEBI" id="CHEBI:30616"/>
        <dbReference type="ChEBI" id="CHEBI:43474"/>
        <dbReference type="ChEBI" id="CHEBI:149469"/>
        <dbReference type="ChEBI" id="CHEBI:149473"/>
        <dbReference type="ChEBI" id="CHEBI:456216"/>
        <dbReference type="EC" id="6.3.3.3"/>
    </reaction>
</comment>
<accession>A0ABP9TRN6</accession>
<feature type="binding site" evidence="1">
    <location>
        <position position="49"/>
    </location>
    <ligand>
        <name>Mg(2+)</name>
        <dbReference type="ChEBI" id="CHEBI:18420"/>
    </ligand>
</feature>
<dbReference type="SUPFAM" id="SSF52540">
    <property type="entry name" value="P-loop containing nucleoside triphosphate hydrolases"/>
    <property type="match status" value="1"/>
</dbReference>
<keyword evidence="3" id="KW-1185">Reference proteome</keyword>
<comment type="cofactor">
    <cofactor evidence="1">
        <name>Mg(2+)</name>
        <dbReference type="ChEBI" id="CHEBI:18420"/>
    </cofactor>
</comment>
<feature type="binding site" evidence="1">
    <location>
        <position position="15"/>
    </location>
    <ligand>
        <name>Mg(2+)</name>
        <dbReference type="ChEBI" id="CHEBI:18420"/>
    </ligand>
</feature>
<dbReference type="EMBL" id="BAABLK010000037">
    <property type="protein sequence ID" value="GAA5228433.1"/>
    <property type="molecule type" value="Genomic_DNA"/>
</dbReference>
<comment type="caution">
    <text evidence="1">Lacks conserved residue(s) required for the propagation of feature annotation.</text>
</comment>
<dbReference type="Pfam" id="PF13500">
    <property type="entry name" value="AAA_26"/>
    <property type="match status" value="1"/>
</dbReference>
<keyword evidence="1" id="KW-0093">Biotin biosynthesis</keyword>
<comment type="function">
    <text evidence="1">Catalyzes a mechanistically unusual reaction, the ATP-dependent insertion of CO2 between the N7 and N8 nitrogen atoms of 7,8-diaminopelargonic acid (DAPA, also called 7,8-diammoniononanoate) to form a ureido ring.</text>
</comment>
<feature type="binding site" evidence="1">
    <location>
        <position position="49"/>
    </location>
    <ligand>
        <name>ATP</name>
        <dbReference type="ChEBI" id="CHEBI:30616"/>
    </ligand>
</feature>
<feature type="binding site" evidence="1">
    <location>
        <begin position="116"/>
        <end position="119"/>
    </location>
    <ligand>
        <name>ATP</name>
        <dbReference type="ChEBI" id="CHEBI:30616"/>
    </ligand>
</feature>
<dbReference type="EC" id="6.3.3.3" evidence="1"/>
<comment type="caution">
    <text evidence="2">The sequence shown here is derived from an EMBL/GenBank/DDBJ whole genome shotgun (WGS) entry which is preliminary data.</text>
</comment>
<reference evidence="3" key="1">
    <citation type="journal article" date="2019" name="Int. J. Syst. Evol. Microbiol.">
        <title>The Global Catalogue of Microorganisms (GCM) 10K type strain sequencing project: providing services to taxonomists for standard genome sequencing and annotation.</title>
        <authorList>
            <consortium name="The Broad Institute Genomics Platform"/>
            <consortium name="The Broad Institute Genome Sequencing Center for Infectious Disease"/>
            <person name="Wu L."/>
            <person name="Ma J."/>
        </authorList>
    </citation>
    <scope>NUCLEOTIDE SEQUENCE [LARGE SCALE GENOMIC DNA]</scope>
    <source>
        <strain evidence="3">JCM 18952</strain>
    </source>
</reference>
<proteinExistence type="inferred from homology"/>
<keyword evidence="1" id="KW-0479">Metal-binding</keyword>
<feature type="binding site" evidence="1">
    <location>
        <position position="116"/>
    </location>
    <ligand>
        <name>Mg(2+)</name>
        <dbReference type="ChEBI" id="CHEBI:18420"/>
    </ligand>
</feature>
<dbReference type="InterPro" id="IPR027417">
    <property type="entry name" value="P-loop_NTPase"/>
</dbReference>
<dbReference type="InterPro" id="IPR004472">
    <property type="entry name" value="DTB_synth_BioD"/>
</dbReference>
<dbReference type="Gene3D" id="3.40.50.300">
    <property type="entry name" value="P-loop containing nucleotide triphosphate hydrolases"/>
    <property type="match status" value="1"/>
</dbReference>
<evidence type="ECO:0000313" key="3">
    <source>
        <dbReference type="Proteomes" id="UP001501257"/>
    </source>
</evidence>
<dbReference type="NCBIfam" id="TIGR00347">
    <property type="entry name" value="bioD"/>
    <property type="match status" value="1"/>
</dbReference>
<dbReference type="PANTHER" id="PTHR43210:SF5">
    <property type="entry name" value="DETHIOBIOTIN SYNTHETASE"/>
    <property type="match status" value="1"/>
</dbReference>
<dbReference type="PIRSF" id="PIRSF006755">
    <property type="entry name" value="DTB_synth"/>
    <property type="match status" value="1"/>
</dbReference>